<gene>
    <name evidence="1" type="ORF">BDV29DRAFT_157961</name>
</gene>
<dbReference type="SUPFAM" id="SSF51338">
    <property type="entry name" value="Composite domain of metallo-dependent hydrolases"/>
    <property type="match status" value="1"/>
</dbReference>
<sequence>MASWMSLDQSLELYSGPPRNVAFIDNLAFDPKLQPREYQIAETSSSSKILIHDVNIFDTTGREPYRGDVLIIGERYAKVGIVGKKDDLQRDPSVRVFHGRGRTLIPGLGDAHTHLS</sequence>
<name>A0A5N5X0Y0_9EURO</name>
<dbReference type="AlphaFoldDB" id="A0A5N5X0Y0"/>
<dbReference type="GO" id="GO:0016810">
    <property type="term" value="F:hydrolase activity, acting on carbon-nitrogen (but not peptide) bonds"/>
    <property type="evidence" value="ECO:0007669"/>
    <property type="project" value="InterPro"/>
</dbReference>
<dbReference type="Proteomes" id="UP000326565">
    <property type="component" value="Unassembled WGS sequence"/>
</dbReference>
<dbReference type="EMBL" id="ML732234">
    <property type="protein sequence ID" value="KAB8073050.1"/>
    <property type="molecule type" value="Genomic_DNA"/>
</dbReference>
<evidence type="ECO:0000313" key="1">
    <source>
        <dbReference type="EMBL" id="KAB8073050.1"/>
    </source>
</evidence>
<dbReference type="InterPro" id="IPR011059">
    <property type="entry name" value="Metal-dep_hydrolase_composite"/>
</dbReference>
<accession>A0A5N5X0Y0</accession>
<keyword evidence="2" id="KW-1185">Reference proteome</keyword>
<organism evidence="1 2">
    <name type="scientific">Aspergillus leporis</name>
    <dbReference type="NCBI Taxonomy" id="41062"/>
    <lineage>
        <taxon>Eukaryota</taxon>
        <taxon>Fungi</taxon>
        <taxon>Dikarya</taxon>
        <taxon>Ascomycota</taxon>
        <taxon>Pezizomycotina</taxon>
        <taxon>Eurotiomycetes</taxon>
        <taxon>Eurotiomycetidae</taxon>
        <taxon>Eurotiales</taxon>
        <taxon>Aspergillaceae</taxon>
        <taxon>Aspergillus</taxon>
        <taxon>Aspergillus subgen. Circumdati</taxon>
    </lineage>
</organism>
<reference evidence="1 2" key="1">
    <citation type="submission" date="2019-04" db="EMBL/GenBank/DDBJ databases">
        <title>Friends and foes A comparative genomics study of 23 Aspergillus species from section Flavi.</title>
        <authorList>
            <consortium name="DOE Joint Genome Institute"/>
            <person name="Kjaerbolling I."/>
            <person name="Vesth T."/>
            <person name="Frisvad J.C."/>
            <person name="Nybo J.L."/>
            <person name="Theobald S."/>
            <person name="Kildgaard S."/>
            <person name="Isbrandt T."/>
            <person name="Kuo A."/>
            <person name="Sato A."/>
            <person name="Lyhne E.K."/>
            <person name="Kogle M.E."/>
            <person name="Wiebenga A."/>
            <person name="Kun R.S."/>
            <person name="Lubbers R.J."/>
            <person name="Makela M.R."/>
            <person name="Barry K."/>
            <person name="Chovatia M."/>
            <person name="Clum A."/>
            <person name="Daum C."/>
            <person name="Haridas S."/>
            <person name="He G."/>
            <person name="LaButti K."/>
            <person name="Lipzen A."/>
            <person name="Mondo S."/>
            <person name="Riley R."/>
            <person name="Salamov A."/>
            <person name="Simmons B.A."/>
            <person name="Magnuson J.K."/>
            <person name="Henrissat B."/>
            <person name="Mortensen U.H."/>
            <person name="Larsen T.O."/>
            <person name="Devries R.P."/>
            <person name="Grigoriev I.V."/>
            <person name="Machida M."/>
            <person name="Baker S.E."/>
            <person name="Andersen M.R."/>
        </authorList>
    </citation>
    <scope>NUCLEOTIDE SEQUENCE [LARGE SCALE GENOMIC DNA]</scope>
    <source>
        <strain evidence="1 2">CBS 151.66</strain>
    </source>
</reference>
<dbReference type="OrthoDB" id="194468at2759"/>
<dbReference type="Gene3D" id="2.30.40.10">
    <property type="entry name" value="Urease, subunit C, domain 1"/>
    <property type="match status" value="1"/>
</dbReference>
<evidence type="ECO:0000313" key="2">
    <source>
        <dbReference type="Proteomes" id="UP000326565"/>
    </source>
</evidence>
<proteinExistence type="predicted"/>
<evidence type="ECO:0008006" key="3">
    <source>
        <dbReference type="Google" id="ProtNLM"/>
    </source>
</evidence>
<protein>
    <recommendedName>
        <fullName evidence="3">Amidohydrolase 3 domain-containing protein</fullName>
    </recommendedName>
</protein>